<dbReference type="PANTHER" id="PTHR35075">
    <property type="entry name" value="A-KINASE ANCHOR PROTEIN 14"/>
    <property type="match status" value="1"/>
</dbReference>
<dbReference type="Pfam" id="PF14469">
    <property type="entry name" value="AKAP28"/>
    <property type="match status" value="1"/>
</dbReference>
<dbReference type="InterPro" id="IPR053084">
    <property type="entry name" value="AKAP"/>
</dbReference>
<sequence>MYSYKPTSGRHGEGDLVHQPENLYGQDELEFLRGELLEAYTTAREKMITRDQANTIKKIQFADEENRRITIKKAKEEDVELQLRAKQEALKRLYENVLIEKEKRFLRGKKQKKRRSSEGSGSYHEMYTVYRDPDKHKGAHERVTRGSPLKDPEVKIVDSTKIAENEESPRMSTIKERSRSKFGLKTNKRSTITAKPPPLITSKHELPTKAALENRRDVRFSTYNDRYSFDVDVKGPFMSYIDPLKVTSTVRSVGVQALVVDGKLVDHLKEKASQTDMEMTHYNVHRYSAVTTSSAGYGGIDSIPSPEEEESMAGGDASSSNPSEKDEGELEVDDEPGKVLERKESKRREANVMARPRGYLNLDLNDKMPFVTFEAETSVTPYDLEKELARQRGVSLSRDNILWPSSGEFQIETSIKKIEDYIKRCWNLDSKWLFVVNPLEVYHDNYRRKYVFEVKFSVPSPVTPVPSATASVFFVFEIPLYAAKDDKVKVTYVLEGTRYAHRPGKVAFQDKWLWGIITDKLRVQKAVNF</sequence>
<evidence type="ECO:0008006" key="4">
    <source>
        <dbReference type="Google" id="ProtNLM"/>
    </source>
</evidence>
<evidence type="ECO:0000256" key="1">
    <source>
        <dbReference type="SAM" id="MobiDB-lite"/>
    </source>
</evidence>
<dbReference type="EMBL" id="CAXLJM020000033">
    <property type="protein sequence ID" value="CAL8100905.1"/>
    <property type="molecule type" value="Genomic_DNA"/>
</dbReference>
<protein>
    <recommendedName>
        <fullName evidence="4">A-kinase anchor protein 14</fullName>
    </recommendedName>
</protein>
<dbReference type="PANTHER" id="PTHR35075:SF1">
    <property type="entry name" value="A-KINASE ANCHOR PROTEIN 14"/>
    <property type="match status" value="1"/>
</dbReference>
<evidence type="ECO:0000313" key="3">
    <source>
        <dbReference type="Proteomes" id="UP001642540"/>
    </source>
</evidence>
<evidence type="ECO:0000313" key="2">
    <source>
        <dbReference type="EMBL" id="CAL8100905.1"/>
    </source>
</evidence>
<gene>
    <name evidence="2" type="ORF">ODALV1_LOCUS10668</name>
</gene>
<comment type="caution">
    <text evidence="2">The sequence shown here is derived from an EMBL/GenBank/DDBJ whole genome shotgun (WGS) entry which is preliminary data.</text>
</comment>
<name>A0ABP1QF26_9HEXA</name>
<dbReference type="InterPro" id="IPR025663">
    <property type="entry name" value="AKAP_28"/>
</dbReference>
<accession>A0ABP1QF26</accession>
<feature type="region of interest" description="Disordered" evidence="1">
    <location>
        <begin position="295"/>
        <end position="349"/>
    </location>
</feature>
<proteinExistence type="predicted"/>
<feature type="compositionally biased region" description="Basic residues" evidence="1">
    <location>
        <begin position="106"/>
        <end position="115"/>
    </location>
</feature>
<feature type="region of interest" description="Disordered" evidence="1">
    <location>
        <begin position="106"/>
        <end position="125"/>
    </location>
</feature>
<dbReference type="Proteomes" id="UP001642540">
    <property type="component" value="Unassembled WGS sequence"/>
</dbReference>
<keyword evidence="3" id="KW-1185">Reference proteome</keyword>
<organism evidence="2 3">
    <name type="scientific">Orchesella dallaii</name>
    <dbReference type="NCBI Taxonomy" id="48710"/>
    <lineage>
        <taxon>Eukaryota</taxon>
        <taxon>Metazoa</taxon>
        <taxon>Ecdysozoa</taxon>
        <taxon>Arthropoda</taxon>
        <taxon>Hexapoda</taxon>
        <taxon>Collembola</taxon>
        <taxon>Entomobryomorpha</taxon>
        <taxon>Entomobryoidea</taxon>
        <taxon>Orchesellidae</taxon>
        <taxon>Orchesellinae</taxon>
        <taxon>Orchesella</taxon>
    </lineage>
</organism>
<reference evidence="2 3" key="1">
    <citation type="submission" date="2024-08" db="EMBL/GenBank/DDBJ databases">
        <authorList>
            <person name="Cucini C."/>
            <person name="Frati F."/>
        </authorList>
    </citation>
    <scope>NUCLEOTIDE SEQUENCE [LARGE SCALE GENOMIC DNA]</scope>
</reference>
<feature type="compositionally biased region" description="Basic and acidic residues" evidence="1">
    <location>
        <begin position="335"/>
        <end position="349"/>
    </location>
</feature>